<keyword evidence="11" id="KW-1185">Reference proteome</keyword>
<dbReference type="RefSeq" id="WP_031504515.1">
    <property type="nucleotide sequence ID" value="NC_022795.1"/>
</dbReference>
<dbReference type="SUPFAM" id="SSF54814">
    <property type="entry name" value="Prokaryotic type KH domain (KH-domain type II)"/>
    <property type="match status" value="2"/>
</dbReference>
<evidence type="ECO:0000259" key="9">
    <source>
        <dbReference type="SMART" id="SM00316"/>
    </source>
</evidence>
<dbReference type="PaxDb" id="1123384-AJ81_06715"/>
<keyword evidence="2 7" id="KW-0963">Cytoplasm</keyword>
<dbReference type="InterPro" id="IPR030842">
    <property type="entry name" value="TF_NusA_bacterial"/>
</dbReference>
<dbReference type="GO" id="GO:0003700">
    <property type="term" value="F:DNA-binding transcription factor activity"/>
    <property type="evidence" value="ECO:0007669"/>
    <property type="project" value="InterPro"/>
</dbReference>
<evidence type="ECO:0000256" key="1">
    <source>
        <dbReference type="ARBA" id="ARBA00022472"/>
    </source>
</evidence>
<evidence type="ECO:0000313" key="10">
    <source>
        <dbReference type="EMBL" id="AJC73930.1"/>
    </source>
</evidence>
<dbReference type="SUPFAM" id="SSF69705">
    <property type="entry name" value="Transcription factor NusA, N-terminal domain"/>
    <property type="match status" value="1"/>
</dbReference>
<dbReference type="InterPro" id="IPR003029">
    <property type="entry name" value="S1_domain"/>
</dbReference>
<keyword evidence="8" id="KW-0175">Coiled coil</keyword>
<keyword evidence="5 7" id="KW-0805">Transcription regulation</keyword>
<dbReference type="Pfam" id="PF26594">
    <property type="entry name" value="KH_NusA_2nd"/>
    <property type="match status" value="1"/>
</dbReference>
<accession>A0A0X1KRW0</accession>
<gene>
    <name evidence="7 10" type="primary">nusA</name>
    <name evidence="10" type="ORF">AJ81_06715</name>
</gene>
<feature type="domain" description="S1 motif" evidence="9">
    <location>
        <begin position="133"/>
        <end position="199"/>
    </location>
</feature>
<dbReference type="CDD" id="cd04455">
    <property type="entry name" value="S1_NusA"/>
    <property type="match status" value="1"/>
</dbReference>
<keyword evidence="3 7" id="KW-0889">Transcription antitermination</keyword>
<dbReference type="Gene3D" id="2.40.50.140">
    <property type="entry name" value="Nucleic acid-binding proteins"/>
    <property type="match status" value="1"/>
</dbReference>
<evidence type="ECO:0000256" key="4">
    <source>
        <dbReference type="ARBA" id="ARBA00022884"/>
    </source>
</evidence>
<sequence length="344" mass="38243">MNLNLLEALEQLEEEKGISKDEIMEILEKALVSAYKKNFGTSKNVEVKIDRMTGDIQLYQVFDVVENVTDELTQISLEDARKIDPLAEIGKKIYKKISVKEFGRIAAQTAKQVLIQRIRELEKERQYEHYSELAGSVTTCEVIRVTADWADIRVGKIETRLMKRDWIPGETIKPGDLIKVYVVDVLKDRKGPKILVSRSVPEFVIGLFKLEVPEVENGIVQVKAIAREPGVRTKIGVISTNPQVDPVGACIGEGGSRISSILKELRGEKVDVFKWVDDPKQLIANALAPASVVSVEILDAERKAARVLVPPTQLSLAIGKGGQNARLAVKVTGWKIDIKPVMNV</sequence>
<dbReference type="AlphaFoldDB" id="A0A0X1KRW0"/>
<dbReference type="KEGG" id="phy:AJ81_06715"/>
<keyword evidence="10" id="KW-0251">Elongation factor</keyword>
<dbReference type="InterPro" id="IPR009019">
    <property type="entry name" value="KH_sf_prok-type"/>
</dbReference>
<dbReference type="OrthoDB" id="9807233at2"/>
<dbReference type="PROSITE" id="PS50084">
    <property type="entry name" value="KH_TYPE_1"/>
    <property type="match status" value="1"/>
</dbReference>
<dbReference type="InterPro" id="IPR058582">
    <property type="entry name" value="KH_NusA_2nd"/>
</dbReference>
<comment type="function">
    <text evidence="7">Participates in both transcription termination and antitermination.</text>
</comment>
<dbReference type="Gene3D" id="3.30.300.20">
    <property type="match status" value="2"/>
</dbReference>
<evidence type="ECO:0000256" key="8">
    <source>
        <dbReference type="SAM" id="Coils"/>
    </source>
</evidence>
<dbReference type="GO" id="GO:0005829">
    <property type="term" value="C:cytosol"/>
    <property type="evidence" value="ECO:0007669"/>
    <property type="project" value="TreeGrafter"/>
</dbReference>
<dbReference type="PATRIC" id="fig|1123384.7.peg.1351"/>
<dbReference type="InterPro" id="IPR015946">
    <property type="entry name" value="KH_dom-like_a/b"/>
</dbReference>
<dbReference type="CDD" id="cd22529">
    <property type="entry name" value="KH-II_NusA_rpt2"/>
    <property type="match status" value="1"/>
</dbReference>
<dbReference type="Pfam" id="PF08529">
    <property type="entry name" value="NusA_N"/>
    <property type="match status" value="1"/>
</dbReference>
<dbReference type="InterPro" id="IPR013735">
    <property type="entry name" value="TF_NusA_N"/>
</dbReference>
<dbReference type="Proteomes" id="UP000077469">
    <property type="component" value="Chromosome"/>
</dbReference>
<evidence type="ECO:0000256" key="2">
    <source>
        <dbReference type="ARBA" id="ARBA00022490"/>
    </source>
</evidence>
<dbReference type="PANTHER" id="PTHR22648">
    <property type="entry name" value="TRANSCRIPTION TERMINATION FACTOR NUSA"/>
    <property type="match status" value="1"/>
</dbReference>
<keyword evidence="10" id="KW-0648">Protein biosynthesis</keyword>
<reference evidence="10 11" key="1">
    <citation type="submission" date="2014-01" db="EMBL/GenBank/DDBJ databases">
        <title>Genome sequencing of Thermotog hypogea.</title>
        <authorList>
            <person name="Zhang X."/>
            <person name="Alvare G."/>
            <person name="Fristensky B."/>
            <person name="Chen L."/>
            <person name="Suen T."/>
            <person name="Chen Q."/>
            <person name="Ma K."/>
        </authorList>
    </citation>
    <scope>NUCLEOTIDE SEQUENCE [LARGE SCALE GENOMIC DNA]</scope>
    <source>
        <strain evidence="10 11">DSM 11164</strain>
    </source>
</reference>
<evidence type="ECO:0000256" key="5">
    <source>
        <dbReference type="ARBA" id="ARBA00023015"/>
    </source>
</evidence>
<dbReference type="FunFam" id="3.30.1480.10:FF:000002">
    <property type="entry name" value="Transcription termination/antitermination protein NusA"/>
    <property type="match status" value="1"/>
</dbReference>
<dbReference type="InterPro" id="IPR012340">
    <property type="entry name" value="NA-bd_OB-fold"/>
</dbReference>
<comment type="subunit">
    <text evidence="7">Monomer. Binds directly to the core enzyme of the DNA-dependent RNA polymerase and to nascent RNA.</text>
</comment>
<dbReference type="HAMAP" id="MF_00945_B">
    <property type="entry name" value="NusA_B"/>
    <property type="match status" value="1"/>
</dbReference>
<dbReference type="NCBIfam" id="TIGR01953">
    <property type="entry name" value="NusA"/>
    <property type="match status" value="1"/>
</dbReference>
<keyword evidence="6 7" id="KW-0804">Transcription</keyword>
<name>A0A0X1KRW0_9THEM</name>
<dbReference type="FunFam" id="3.30.300.20:FF:000002">
    <property type="entry name" value="Transcription termination/antitermination protein NusA"/>
    <property type="match status" value="1"/>
</dbReference>
<keyword evidence="4 7" id="KW-0694">RNA-binding</keyword>
<evidence type="ECO:0000256" key="3">
    <source>
        <dbReference type="ARBA" id="ARBA00022814"/>
    </source>
</evidence>
<dbReference type="SUPFAM" id="SSF50249">
    <property type="entry name" value="Nucleic acid-binding proteins"/>
    <property type="match status" value="1"/>
</dbReference>
<comment type="subcellular location">
    <subcellularLocation>
        <location evidence="7">Cytoplasm</location>
    </subcellularLocation>
</comment>
<dbReference type="Gene3D" id="3.30.1480.10">
    <property type="entry name" value="NusA, N-terminal domain"/>
    <property type="match status" value="1"/>
</dbReference>
<keyword evidence="1 7" id="KW-0806">Transcription termination</keyword>
<dbReference type="SMART" id="SM00316">
    <property type="entry name" value="S1"/>
    <property type="match status" value="1"/>
</dbReference>
<evidence type="ECO:0000313" key="11">
    <source>
        <dbReference type="Proteomes" id="UP000077469"/>
    </source>
</evidence>
<organism evidence="10 11">
    <name type="scientific">Pseudothermotoga hypogea DSM 11164 = NBRC 106472</name>
    <dbReference type="NCBI Taxonomy" id="1123384"/>
    <lineage>
        <taxon>Bacteria</taxon>
        <taxon>Thermotogati</taxon>
        <taxon>Thermotogota</taxon>
        <taxon>Thermotogae</taxon>
        <taxon>Thermotogales</taxon>
        <taxon>Thermotogaceae</taxon>
        <taxon>Pseudothermotoga</taxon>
    </lineage>
</organism>
<dbReference type="GO" id="GO:0006353">
    <property type="term" value="P:DNA-templated transcription termination"/>
    <property type="evidence" value="ECO:0007669"/>
    <property type="project" value="UniProtKB-UniRule"/>
</dbReference>
<proteinExistence type="inferred from homology"/>
<dbReference type="GO" id="GO:0003723">
    <property type="term" value="F:RNA binding"/>
    <property type="evidence" value="ECO:0007669"/>
    <property type="project" value="UniProtKB-UniRule"/>
</dbReference>
<dbReference type="STRING" id="1123384.AJ81_06715"/>
<protein>
    <recommendedName>
        <fullName evidence="7">Transcription termination/antitermination protein NusA</fullName>
    </recommendedName>
</protein>
<comment type="similarity">
    <text evidence="7">Belongs to the NusA family.</text>
</comment>
<evidence type="ECO:0000256" key="6">
    <source>
        <dbReference type="ARBA" id="ARBA00023163"/>
    </source>
</evidence>
<dbReference type="InterPro" id="IPR010213">
    <property type="entry name" value="TF_NusA"/>
</dbReference>
<dbReference type="GO" id="GO:0031564">
    <property type="term" value="P:transcription antitermination"/>
    <property type="evidence" value="ECO:0007669"/>
    <property type="project" value="UniProtKB-UniRule"/>
</dbReference>
<dbReference type="FunFam" id="3.30.300.20:FF:000005">
    <property type="entry name" value="Transcription termination/antitermination protein NusA"/>
    <property type="match status" value="1"/>
</dbReference>
<dbReference type="GO" id="GO:0003746">
    <property type="term" value="F:translation elongation factor activity"/>
    <property type="evidence" value="ECO:0007669"/>
    <property type="project" value="UniProtKB-KW"/>
</dbReference>
<dbReference type="InterPro" id="IPR025249">
    <property type="entry name" value="TF_NusA_KH_1st"/>
</dbReference>
<dbReference type="Pfam" id="PF13184">
    <property type="entry name" value="KH_NusA_1st"/>
    <property type="match status" value="1"/>
</dbReference>
<dbReference type="CDD" id="cd02134">
    <property type="entry name" value="KH-II_NusA_rpt1"/>
    <property type="match status" value="1"/>
</dbReference>
<dbReference type="EMBL" id="CP007141">
    <property type="protein sequence ID" value="AJC73930.1"/>
    <property type="molecule type" value="Genomic_DNA"/>
</dbReference>
<feature type="coiled-coil region" evidence="8">
    <location>
        <begin position="2"/>
        <end position="29"/>
    </location>
</feature>
<evidence type="ECO:0000256" key="7">
    <source>
        <dbReference type="HAMAP-Rule" id="MF_00945"/>
    </source>
</evidence>
<dbReference type="PANTHER" id="PTHR22648:SF0">
    <property type="entry name" value="TRANSCRIPTION TERMINATION_ANTITERMINATION PROTEIN NUSA"/>
    <property type="match status" value="1"/>
</dbReference>
<dbReference type="InterPro" id="IPR036555">
    <property type="entry name" value="NusA_N_sf"/>
</dbReference>